<keyword evidence="4" id="KW-1185">Reference proteome</keyword>
<keyword evidence="1" id="KW-0812">Transmembrane</keyword>
<dbReference type="AlphaFoldDB" id="A0A4R0Q5Y7"/>
<evidence type="ECO:0000313" key="3">
    <source>
        <dbReference type="EMBL" id="TCD28599.1"/>
    </source>
</evidence>
<gene>
    <name evidence="3" type="ORF">EZ456_04210</name>
</gene>
<sequence length="371" mass="42135">MRPFIKNYIWHIAFWACFIAYEVTSVKFITGVYGSPKNYLMHYPINIALVYLVAKFILPKTIGKKQKNYPFLLILAPLSMLIFLIISNLADSILRNISNEVFFGDTAITKIFISGTVYRGIYFTGFGITLFLFQNRISILERSNELEKESAEKDVHRAQLDLELVEAKNAYLRAQINPHFMLSTLSYIHDSTRLSEPEAGQAVLHLSKLLRYALGSERGPDKIPLHLEIEQIENLFKITKIRKSQTFISFDYDLNLAEAEVIPFLLLSLAENMLKHGNLSLITDPGKISISVLNNNLVIQTGNLISAGINDTGFHTGLSTIRQRLQNMYGNRATIYYGRENGNHFVTKVSVPLTNTDLTKKSGETLKKDYK</sequence>
<comment type="caution">
    <text evidence="3">The sequence shown here is derived from an EMBL/GenBank/DDBJ whole genome shotgun (WGS) entry which is preliminary data.</text>
</comment>
<dbReference type="InterPro" id="IPR050640">
    <property type="entry name" value="Bact_2-comp_sensor_kinase"/>
</dbReference>
<dbReference type="InterPro" id="IPR036890">
    <property type="entry name" value="HATPase_C_sf"/>
</dbReference>
<evidence type="ECO:0000256" key="1">
    <source>
        <dbReference type="SAM" id="Phobius"/>
    </source>
</evidence>
<name>A0A4R0Q5Y7_9SPHI</name>
<feature type="transmembrane region" description="Helical" evidence="1">
    <location>
        <begin position="12"/>
        <end position="33"/>
    </location>
</feature>
<keyword evidence="1" id="KW-1133">Transmembrane helix</keyword>
<reference evidence="3 4" key="1">
    <citation type="submission" date="2019-02" db="EMBL/GenBank/DDBJ databases">
        <title>Pedobacter sp. RP-3-21 sp. nov., isolated from Arctic soil.</title>
        <authorList>
            <person name="Dahal R.H."/>
        </authorList>
    </citation>
    <scope>NUCLEOTIDE SEQUENCE [LARGE SCALE GENOMIC DNA]</scope>
    <source>
        <strain evidence="3 4">RP-3-21</strain>
    </source>
</reference>
<dbReference type="EMBL" id="SJSO01000003">
    <property type="protein sequence ID" value="TCD28599.1"/>
    <property type="molecule type" value="Genomic_DNA"/>
</dbReference>
<dbReference type="GO" id="GO:0000155">
    <property type="term" value="F:phosphorelay sensor kinase activity"/>
    <property type="evidence" value="ECO:0007669"/>
    <property type="project" value="InterPro"/>
</dbReference>
<accession>A0A4R0Q5Y7</accession>
<keyword evidence="1" id="KW-0472">Membrane</keyword>
<dbReference type="GO" id="GO:0016020">
    <property type="term" value="C:membrane"/>
    <property type="evidence" value="ECO:0007669"/>
    <property type="project" value="InterPro"/>
</dbReference>
<dbReference type="RefSeq" id="WP_131527608.1">
    <property type="nucleotide sequence ID" value="NZ_SJSO01000003.1"/>
</dbReference>
<feature type="transmembrane region" description="Helical" evidence="1">
    <location>
        <begin position="70"/>
        <end position="90"/>
    </location>
</feature>
<feature type="transmembrane region" description="Helical" evidence="1">
    <location>
        <begin position="39"/>
        <end position="58"/>
    </location>
</feature>
<evidence type="ECO:0000313" key="4">
    <source>
        <dbReference type="Proteomes" id="UP000293925"/>
    </source>
</evidence>
<proteinExistence type="predicted"/>
<evidence type="ECO:0000259" key="2">
    <source>
        <dbReference type="Pfam" id="PF06580"/>
    </source>
</evidence>
<dbReference type="PANTHER" id="PTHR34220:SF7">
    <property type="entry name" value="SENSOR HISTIDINE KINASE YPDA"/>
    <property type="match status" value="1"/>
</dbReference>
<dbReference type="Proteomes" id="UP000293925">
    <property type="component" value="Unassembled WGS sequence"/>
</dbReference>
<feature type="transmembrane region" description="Helical" evidence="1">
    <location>
        <begin position="110"/>
        <end position="133"/>
    </location>
</feature>
<organism evidence="3 4">
    <name type="scientific">Pedobacter psychrodurus</name>
    <dbReference type="NCBI Taxonomy" id="2530456"/>
    <lineage>
        <taxon>Bacteria</taxon>
        <taxon>Pseudomonadati</taxon>
        <taxon>Bacteroidota</taxon>
        <taxon>Sphingobacteriia</taxon>
        <taxon>Sphingobacteriales</taxon>
        <taxon>Sphingobacteriaceae</taxon>
        <taxon>Pedobacter</taxon>
    </lineage>
</organism>
<feature type="domain" description="Signal transduction histidine kinase internal region" evidence="2">
    <location>
        <begin position="170"/>
        <end position="245"/>
    </location>
</feature>
<protein>
    <recommendedName>
        <fullName evidence="2">Signal transduction histidine kinase internal region domain-containing protein</fullName>
    </recommendedName>
</protein>
<dbReference type="OrthoDB" id="9792992at2"/>
<dbReference type="PANTHER" id="PTHR34220">
    <property type="entry name" value="SENSOR HISTIDINE KINASE YPDA"/>
    <property type="match status" value="1"/>
</dbReference>
<dbReference type="InterPro" id="IPR010559">
    <property type="entry name" value="Sig_transdc_His_kin_internal"/>
</dbReference>
<dbReference type="Pfam" id="PF06580">
    <property type="entry name" value="His_kinase"/>
    <property type="match status" value="1"/>
</dbReference>
<dbReference type="Gene3D" id="3.30.565.10">
    <property type="entry name" value="Histidine kinase-like ATPase, C-terminal domain"/>
    <property type="match status" value="1"/>
</dbReference>